<feature type="transmembrane region" description="Helical" evidence="1">
    <location>
        <begin position="252"/>
        <end position="279"/>
    </location>
</feature>
<dbReference type="EMBL" id="BDGX01000033">
    <property type="protein sequence ID" value="GAV52550.1"/>
    <property type="molecule type" value="Genomic_DNA"/>
</dbReference>
<dbReference type="OrthoDB" id="4053690at2759"/>
<evidence type="ECO:0000256" key="1">
    <source>
        <dbReference type="SAM" id="Phobius"/>
    </source>
</evidence>
<proteinExistence type="predicted"/>
<sequence length="291" mass="34165">MNVKVSTDLWKIMKINVSTPLRLIQWLSYACSLLLVKVFIIFPLAVLLFNDLYQRLLPSDSSNWVPFDTLKEVNHDWNETGWKFAQNVERIDADYDLPKTLDNGIAQPIYLRDHILYKMDLNLQFYCIYLSNDKQKNNLMEFELQIFDRMPKRKMYGKRIPIVCLTEEYQTELGVSSSKYGSSRLELYQKEWLNELDLDDKIEINPELQSISFVLQTREPTKLILGPESGIRFRMHSPQGLINFMLRWRRTAYFVGIALFDLALTTLFTVTALVTFGLVTNKLPEHEPKSY</sequence>
<organism evidence="2 3">
    <name type="scientific">Zygosaccharomyces rouxii</name>
    <dbReference type="NCBI Taxonomy" id="4956"/>
    <lineage>
        <taxon>Eukaryota</taxon>
        <taxon>Fungi</taxon>
        <taxon>Dikarya</taxon>
        <taxon>Ascomycota</taxon>
        <taxon>Saccharomycotina</taxon>
        <taxon>Saccharomycetes</taxon>
        <taxon>Saccharomycetales</taxon>
        <taxon>Saccharomycetaceae</taxon>
        <taxon>Zygosaccharomyces</taxon>
    </lineage>
</organism>
<keyword evidence="1" id="KW-0472">Membrane</keyword>
<evidence type="ECO:0000313" key="3">
    <source>
        <dbReference type="Proteomes" id="UP000187013"/>
    </source>
</evidence>
<comment type="caution">
    <text evidence="2">The sequence shown here is derived from an EMBL/GenBank/DDBJ whole genome shotgun (WGS) entry which is preliminary data.</text>
</comment>
<name>A0A1Q3AAC2_ZYGRO</name>
<gene>
    <name evidence="2" type="ORF">ZYGR_0AG05410</name>
</gene>
<dbReference type="AlphaFoldDB" id="A0A1Q3AAC2"/>
<keyword evidence="1" id="KW-0812">Transmembrane</keyword>
<protein>
    <recommendedName>
        <fullName evidence="4">Seipin</fullName>
    </recommendedName>
</protein>
<feature type="transmembrane region" description="Helical" evidence="1">
    <location>
        <begin position="26"/>
        <end position="49"/>
    </location>
</feature>
<dbReference type="Proteomes" id="UP000187013">
    <property type="component" value="Unassembled WGS sequence"/>
</dbReference>
<reference evidence="2 3" key="1">
    <citation type="submission" date="2016-08" db="EMBL/GenBank/DDBJ databases">
        <title>Draft genome sequence of allopolyploid Zygosaccharomyces rouxii.</title>
        <authorList>
            <person name="Watanabe J."/>
            <person name="Uehara K."/>
            <person name="Mogi Y."/>
            <person name="Tsukioka Y."/>
        </authorList>
    </citation>
    <scope>NUCLEOTIDE SEQUENCE [LARGE SCALE GENOMIC DNA]</scope>
    <source>
        <strain evidence="2 3">NBRC 110957</strain>
    </source>
</reference>
<dbReference type="CDD" id="cd23994">
    <property type="entry name" value="Seipin_Sei1_like"/>
    <property type="match status" value="1"/>
</dbReference>
<keyword evidence="1" id="KW-1133">Transmembrane helix</keyword>
<evidence type="ECO:0000313" key="2">
    <source>
        <dbReference type="EMBL" id="GAV52550.1"/>
    </source>
</evidence>
<evidence type="ECO:0008006" key="4">
    <source>
        <dbReference type="Google" id="ProtNLM"/>
    </source>
</evidence>
<accession>A0A1Q3AAC2</accession>